<protein>
    <recommendedName>
        <fullName evidence="4">Secreted protein</fullName>
    </recommendedName>
</protein>
<keyword evidence="1" id="KW-0732">Signal</keyword>
<evidence type="ECO:0000256" key="1">
    <source>
        <dbReference type="SAM" id="SignalP"/>
    </source>
</evidence>
<organism evidence="2 3">
    <name type="scientific">Colocasia esculenta</name>
    <name type="common">Wild taro</name>
    <name type="synonym">Arum esculentum</name>
    <dbReference type="NCBI Taxonomy" id="4460"/>
    <lineage>
        <taxon>Eukaryota</taxon>
        <taxon>Viridiplantae</taxon>
        <taxon>Streptophyta</taxon>
        <taxon>Embryophyta</taxon>
        <taxon>Tracheophyta</taxon>
        <taxon>Spermatophyta</taxon>
        <taxon>Magnoliopsida</taxon>
        <taxon>Liliopsida</taxon>
        <taxon>Araceae</taxon>
        <taxon>Aroideae</taxon>
        <taxon>Colocasieae</taxon>
        <taxon>Colocasia</taxon>
    </lineage>
</organism>
<sequence length="93" mass="10429">MDLHVLKWWSCGVTFHLLCFTALWAEDWEFGRQFPVNGCRQATLVLSTGTPVLRPGRHSLPYVSTHSKPRSTQFHSCVDIVAVLGGSFSWAPV</sequence>
<accession>A0A843VGB0</accession>
<evidence type="ECO:0000313" key="3">
    <source>
        <dbReference type="Proteomes" id="UP000652761"/>
    </source>
</evidence>
<gene>
    <name evidence="2" type="ORF">Taro_025025</name>
</gene>
<feature type="signal peptide" evidence="1">
    <location>
        <begin position="1"/>
        <end position="25"/>
    </location>
</feature>
<evidence type="ECO:0000313" key="2">
    <source>
        <dbReference type="EMBL" id="MQL92404.1"/>
    </source>
</evidence>
<feature type="chain" id="PRO_5032311631" description="Secreted protein" evidence="1">
    <location>
        <begin position="26"/>
        <end position="93"/>
    </location>
</feature>
<name>A0A843VGB0_COLES</name>
<dbReference type="AlphaFoldDB" id="A0A843VGB0"/>
<proteinExistence type="predicted"/>
<dbReference type="EMBL" id="NMUH01001443">
    <property type="protein sequence ID" value="MQL92404.1"/>
    <property type="molecule type" value="Genomic_DNA"/>
</dbReference>
<keyword evidence="3" id="KW-1185">Reference proteome</keyword>
<dbReference type="Proteomes" id="UP000652761">
    <property type="component" value="Unassembled WGS sequence"/>
</dbReference>
<reference evidence="2" key="1">
    <citation type="submission" date="2017-07" db="EMBL/GenBank/DDBJ databases">
        <title>Taro Niue Genome Assembly and Annotation.</title>
        <authorList>
            <person name="Atibalentja N."/>
            <person name="Keating K."/>
            <person name="Fields C.J."/>
        </authorList>
    </citation>
    <scope>NUCLEOTIDE SEQUENCE</scope>
    <source>
        <strain evidence="2">Niue_2</strain>
        <tissue evidence="2">Leaf</tissue>
    </source>
</reference>
<evidence type="ECO:0008006" key="4">
    <source>
        <dbReference type="Google" id="ProtNLM"/>
    </source>
</evidence>
<comment type="caution">
    <text evidence="2">The sequence shown here is derived from an EMBL/GenBank/DDBJ whole genome shotgun (WGS) entry which is preliminary data.</text>
</comment>